<evidence type="ECO:0000259" key="1">
    <source>
        <dbReference type="Pfam" id="PF01936"/>
    </source>
</evidence>
<organism evidence="2 3">
    <name type="scientific">Embleya hyalina</name>
    <dbReference type="NCBI Taxonomy" id="516124"/>
    <lineage>
        <taxon>Bacteria</taxon>
        <taxon>Bacillati</taxon>
        <taxon>Actinomycetota</taxon>
        <taxon>Actinomycetes</taxon>
        <taxon>Kitasatosporales</taxon>
        <taxon>Streptomycetaceae</taxon>
        <taxon>Embleya</taxon>
    </lineage>
</organism>
<dbReference type="GO" id="GO:0004540">
    <property type="term" value="F:RNA nuclease activity"/>
    <property type="evidence" value="ECO:0007669"/>
    <property type="project" value="InterPro"/>
</dbReference>
<dbReference type="RefSeq" id="WP_126641541.1">
    <property type="nucleotide sequence ID" value="NZ_BIFH01000034.1"/>
</dbReference>
<dbReference type="OrthoDB" id="9809421at2"/>
<dbReference type="GO" id="GO:0004497">
    <property type="term" value="F:monooxygenase activity"/>
    <property type="evidence" value="ECO:0007669"/>
    <property type="project" value="UniProtKB-KW"/>
</dbReference>
<keyword evidence="2" id="KW-0560">Oxidoreductase</keyword>
<reference evidence="2 3" key="1">
    <citation type="submission" date="2018-12" db="EMBL/GenBank/DDBJ databases">
        <title>Draft genome sequence of Embleya hyalina NBRC 13850T.</title>
        <authorList>
            <person name="Komaki H."/>
            <person name="Hosoyama A."/>
            <person name="Kimura A."/>
            <person name="Ichikawa N."/>
            <person name="Tamura T."/>
        </authorList>
    </citation>
    <scope>NUCLEOTIDE SEQUENCE [LARGE SCALE GENOMIC DNA]</scope>
    <source>
        <strain evidence="2 3">NBRC 13850</strain>
    </source>
</reference>
<gene>
    <name evidence="2" type="primary">nicB</name>
    <name evidence="2" type="ORF">EHYA_07494</name>
</gene>
<keyword evidence="2" id="KW-0503">Monooxygenase</keyword>
<proteinExistence type="predicted"/>
<dbReference type="Pfam" id="PF01936">
    <property type="entry name" value="NYN"/>
    <property type="match status" value="1"/>
</dbReference>
<dbReference type="AlphaFoldDB" id="A0A401YYR3"/>
<comment type="caution">
    <text evidence="2">The sequence shown here is derived from an EMBL/GenBank/DDBJ whole genome shotgun (WGS) entry which is preliminary data.</text>
</comment>
<name>A0A401YYR3_9ACTN</name>
<accession>A0A401YYR3</accession>
<evidence type="ECO:0000313" key="2">
    <source>
        <dbReference type="EMBL" id="GCD99772.1"/>
    </source>
</evidence>
<protein>
    <submittedName>
        <fullName evidence="2">6-hydroxy-3-succinoylpyridine 3-monooxygenase HspA</fullName>
    </submittedName>
</protein>
<keyword evidence="3" id="KW-1185">Reference proteome</keyword>
<evidence type="ECO:0000313" key="3">
    <source>
        <dbReference type="Proteomes" id="UP000286931"/>
    </source>
</evidence>
<dbReference type="EMBL" id="BIFH01000034">
    <property type="protein sequence ID" value="GCD99772.1"/>
    <property type="molecule type" value="Genomic_DNA"/>
</dbReference>
<dbReference type="CDD" id="cd18722">
    <property type="entry name" value="PIN_NicB-like"/>
    <property type="match status" value="1"/>
</dbReference>
<feature type="domain" description="NYN" evidence="1">
    <location>
        <begin position="3"/>
        <end position="161"/>
    </location>
</feature>
<sequence length="212" mass="24046">MTTNIYIDGFNLYYGCLKADPALKWLDPVRLCKQLLPGRDIHRVRYFTARITPRPDQPDAPNRQDAYLRALDSLSEVSIHYGRFSQTYPRMRLSQPPPGGPGTVEVVKTEEKGTDVNIASYMLMDAFRTDCDTSVLISNDSDLCEPLRMVKNELEMTIGILNPCPRQPSHWLRSLNPAFIKPIRKGVLNASQFPDTVRLPSGAEVKRPLEWA</sequence>
<dbReference type="Proteomes" id="UP000286931">
    <property type="component" value="Unassembled WGS sequence"/>
</dbReference>
<dbReference type="Gene3D" id="3.40.50.1010">
    <property type="entry name" value="5'-nuclease"/>
    <property type="match status" value="1"/>
</dbReference>
<dbReference type="InterPro" id="IPR021139">
    <property type="entry name" value="NYN"/>
</dbReference>